<protein>
    <recommendedName>
        <fullName evidence="4">DUF4149 domain-containing protein</fullName>
    </recommendedName>
</protein>
<keyword evidence="1" id="KW-0812">Transmembrane</keyword>
<feature type="transmembrane region" description="Helical" evidence="1">
    <location>
        <begin position="149"/>
        <end position="172"/>
    </location>
</feature>
<dbReference type="RefSeq" id="WP_048098697.1">
    <property type="nucleotide sequence ID" value="NZ_JFZT01000016.1"/>
</dbReference>
<feature type="transmembrane region" description="Helical" evidence="1">
    <location>
        <begin position="12"/>
        <end position="32"/>
    </location>
</feature>
<sequence>MVPISIILNEIHGFFALIYFGSVMVFGIAVVPRIGKLSEGTVGEMARIFFPPILSFVEATGMVTVVFGAGEFLHYLLGYYRLGGMKEVYGIIFGTTWGLSILVGGILGLIGFFIGFFIAHYLERIFKLFRSLDPSTEVEIEMIQKRLNFLSIIGAVLLCVTVILMILAVSVLPLPLT</sequence>
<keyword evidence="1" id="KW-1133">Transmembrane helix</keyword>
<keyword evidence="1" id="KW-0472">Membrane</keyword>
<comment type="caution">
    <text evidence="2">The sequence shown here is derived from an EMBL/GenBank/DDBJ whole genome shotgun (WGS) entry which is preliminary data.</text>
</comment>
<gene>
    <name evidence="2" type="ORF">CM19_01825</name>
</gene>
<name>A0A031LUS7_9CREN</name>
<evidence type="ECO:0000313" key="2">
    <source>
        <dbReference type="EMBL" id="EZQ11244.1"/>
    </source>
</evidence>
<accession>A0A031LUS7</accession>
<evidence type="ECO:0000313" key="3">
    <source>
        <dbReference type="Proteomes" id="UP000024332"/>
    </source>
</evidence>
<feature type="transmembrane region" description="Helical" evidence="1">
    <location>
        <begin position="97"/>
        <end position="122"/>
    </location>
</feature>
<keyword evidence="3" id="KW-1185">Reference proteome</keyword>
<organism evidence="2 3">
    <name type="scientific">Candidatus Acidianus copahuensis</name>
    <dbReference type="NCBI Taxonomy" id="1160895"/>
    <lineage>
        <taxon>Archaea</taxon>
        <taxon>Thermoproteota</taxon>
        <taxon>Thermoprotei</taxon>
        <taxon>Sulfolobales</taxon>
        <taxon>Sulfolobaceae</taxon>
        <taxon>Acidianus</taxon>
    </lineage>
</organism>
<dbReference type="OrthoDB" id="42245at2157"/>
<reference evidence="2 3" key="1">
    <citation type="submission" date="2014-03" db="EMBL/GenBank/DDBJ databases">
        <title>Draft genome sequence of the novel thermoacidophilic archaea Acidianus copahuensis ALE1 strain, isolated from Copahue volcanic area in Neuquen Argentina.</title>
        <authorList>
            <person name="Urbieta M.S."/>
            <person name="Rascovan N."/>
            <person name="Castro C."/>
            <person name="Revale S."/>
            <person name="Giaveno M.A."/>
            <person name="Vazquez M.P."/>
            <person name="Donati E.R."/>
        </authorList>
    </citation>
    <scope>NUCLEOTIDE SEQUENCE [LARGE SCALE GENOMIC DNA]</scope>
    <source>
        <strain evidence="2 3">ALE1</strain>
    </source>
</reference>
<feature type="transmembrane region" description="Helical" evidence="1">
    <location>
        <begin position="53"/>
        <end position="77"/>
    </location>
</feature>
<dbReference type="EMBL" id="JFZT01000016">
    <property type="protein sequence ID" value="EZQ11244.1"/>
    <property type="molecule type" value="Genomic_DNA"/>
</dbReference>
<evidence type="ECO:0008006" key="4">
    <source>
        <dbReference type="Google" id="ProtNLM"/>
    </source>
</evidence>
<dbReference type="Proteomes" id="UP000024332">
    <property type="component" value="Unassembled WGS sequence"/>
</dbReference>
<dbReference type="AlphaFoldDB" id="A0A031LUS7"/>
<proteinExistence type="predicted"/>
<evidence type="ECO:0000256" key="1">
    <source>
        <dbReference type="SAM" id="Phobius"/>
    </source>
</evidence>